<name>A0ABQ1ML56_9SPHI</name>
<feature type="transmembrane region" description="Helical" evidence="1">
    <location>
        <begin position="20"/>
        <end position="42"/>
    </location>
</feature>
<keyword evidence="3" id="KW-1185">Reference proteome</keyword>
<protein>
    <submittedName>
        <fullName evidence="2">Uncharacterized protein</fullName>
    </submittedName>
</protein>
<keyword evidence="1" id="KW-0812">Transmembrane</keyword>
<accession>A0ABQ1ML56</accession>
<dbReference type="Proteomes" id="UP000597338">
    <property type="component" value="Unassembled WGS sequence"/>
</dbReference>
<dbReference type="EMBL" id="BMIK01000015">
    <property type="protein sequence ID" value="GGC40429.1"/>
    <property type="molecule type" value="Genomic_DNA"/>
</dbReference>
<keyword evidence="1" id="KW-0472">Membrane</keyword>
<organism evidence="2 3">
    <name type="scientific">Parapedobacter defluvii</name>
    <dbReference type="NCBI Taxonomy" id="2045106"/>
    <lineage>
        <taxon>Bacteria</taxon>
        <taxon>Pseudomonadati</taxon>
        <taxon>Bacteroidota</taxon>
        <taxon>Sphingobacteriia</taxon>
        <taxon>Sphingobacteriales</taxon>
        <taxon>Sphingobacteriaceae</taxon>
        <taxon>Parapedobacter</taxon>
    </lineage>
</organism>
<proteinExistence type="predicted"/>
<evidence type="ECO:0000313" key="2">
    <source>
        <dbReference type="EMBL" id="GGC40429.1"/>
    </source>
</evidence>
<reference evidence="3" key="1">
    <citation type="journal article" date="2019" name="Int. J. Syst. Evol. Microbiol.">
        <title>The Global Catalogue of Microorganisms (GCM) 10K type strain sequencing project: providing services to taxonomists for standard genome sequencing and annotation.</title>
        <authorList>
            <consortium name="The Broad Institute Genomics Platform"/>
            <consortium name="The Broad Institute Genome Sequencing Center for Infectious Disease"/>
            <person name="Wu L."/>
            <person name="Ma J."/>
        </authorList>
    </citation>
    <scope>NUCLEOTIDE SEQUENCE [LARGE SCALE GENOMIC DNA]</scope>
    <source>
        <strain evidence="3">CGMCC 1.15342</strain>
    </source>
</reference>
<comment type="caution">
    <text evidence="2">The sequence shown here is derived from an EMBL/GenBank/DDBJ whole genome shotgun (WGS) entry which is preliminary data.</text>
</comment>
<keyword evidence="1" id="KW-1133">Transmembrane helix</keyword>
<evidence type="ECO:0000256" key="1">
    <source>
        <dbReference type="SAM" id="Phobius"/>
    </source>
</evidence>
<gene>
    <name evidence="2" type="ORF">GCM10011386_35590</name>
</gene>
<sequence>MHSEPVRSENYKNNKKMKKFVGNLSPFLLLVIPFFVILLWVAGQAGKEVIQERIQLNASFISLPDTGIFKVMLWR</sequence>
<evidence type="ECO:0000313" key="3">
    <source>
        <dbReference type="Proteomes" id="UP000597338"/>
    </source>
</evidence>